<dbReference type="PATRIC" id="fig|741277.3.peg.3539"/>
<name>G6FYV5_9CYAN</name>
<evidence type="ECO:0000313" key="2">
    <source>
        <dbReference type="Proteomes" id="UP000004344"/>
    </source>
</evidence>
<protein>
    <submittedName>
        <fullName evidence="1">Uncharacterized protein</fullName>
    </submittedName>
</protein>
<gene>
    <name evidence="1" type="ORF">FJSC11DRAFT_4054</name>
</gene>
<sequence length="126" mass="14441">MLITNLEESNSETKSVKYFFLSEGWTIGRVWASEGLWQITAWRRQPDIQRMNICLLEEGEVMWLYRVEDAVITVEVKPITSPQTGVSSQAIGQVILRRLMSAEQVIERLETASARCQLQSHESVVQ</sequence>
<comment type="caution">
    <text evidence="1">The sequence shown here is derived from an EMBL/GenBank/DDBJ whole genome shotgun (WGS) entry which is preliminary data.</text>
</comment>
<accession>G6FYV5</accession>
<keyword evidence="2" id="KW-1185">Reference proteome</keyword>
<dbReference type="EMBL" id="AGIZ01000014">
    <property type="protein sequence ID" value="EHC09417.1"/>
    <property type="molecule type" value="Genomic_DNA"/>
</dbReference>
<dbReference type="Proteomes" id="UP000004344">
    <property type="component" value="Unassembled WGS sequence"/>
</dbReference>
<reference evidence="1 2" key="1">
    <citation type="submission" date="2011-09" db="EMBL/GenBank/DDBJ databases">
        <title>The draft genome of Fischerella sp. JSC-11.</title>
        <authorList>
            <consortium name="US DOE Joint Genome Institute (JGI-PGF)"/>
            <person name="Lucas S."/>
            <person name="Han J."/>
            <person name="Lapidus A."/>
            <person name="Cheng J.-F."/>
            <person name="Goodwin L."/>
            <person name="Pitluck S."/>
            <person name="Peters L."/>
            <person name="Land M.L."/>
            <person name="Hauser L."/>
            <person name="Sarkisova S."/>
            <person name="Bryant D.A."/>
            <person name="Brown I."/>
            <person name="Woyke T.J."/>
        </authorList>
    </citation>
    <scope>NUCLEOTIDE SEQUENCE [LARGE SCALE GENOMIC DNA]</scope>
    <source>
        <strain evidence="1 2">JSC-11</strain>
    </source>
</reference>
<organism evidence="1 2">
    <name type="scientific">Fischerella thermalis JSC-11</name>
    <dbReference type="NCBI Taxonomy" id="741277"/>
    <lineage>
        <taxon>Bacteria</taxon>
        <taxon>Bacillati</taxon>
        <taxon>Cyanobacteriota</taxon>
        <taxon>Cyanophyceae</taxon>
        <taxon>Nostocales</taxon>
        <taxon>Hapalosiphonaceae</taxon>
        <taxon>Fischerella</taxon>
    </lineage>
</organism>
<evidence type="ECO:0000313" key="1">
    <source>
        <dbReference type="EMBL" id="EHC09417.1"/>
    </source>
</evidence>
<proteinExistence type="predicted"/>
<dbReference type="AlphaFoldDB" id="G6FYV5"/>